<dbReference type="FunFam" id="2.60.120.290:FF:000023">
    <property type="entry name" value="Multiple epidermal growth factor-like domains 8"/>
    <property type="match status" value="1"/>
</dbReference>
<feature type="domain" description="CUB" evidence="6">
    <location>
        <begin position="41"/>
        <end position="153"/>
    </location>
</feature>
<reference evidence="8" key="1">
    <citation type="journal article" date="2023" name="IScience">
        <title>Live-bearing cockroach genome reveals convergent evolutionary mechanisms linked to viviparity in insects and beyond.</title>
        <authorList>
            <person name="Fouks B."/>
            <person name="Harrison M.C."/>
            <person name="Mikhailova A.A."/>
            <person name="Marchal E."/>
            <person name="English S."/>
            <person name="Carruthers M."/>
            <person name="Jennings E.C."/>
            <person name="Chiamaka E.L."/>
            <person name="Frigard R.A."/>
            <person name="Pippel M."/>
            <person name="Attardo G.M."/>
            <person name="Benoit J.B."/>
            <person name="Bornberg-Bauer E."/>
            <person name="Tobe S.S."/>
        </authorList>
    </citation>
    <scope>NUCLEOTIDE SEQUENCE</scope>
    <source>
        <strain evidence="8">Stay&amp;Tobe</strain>
    </source>
</reference>
<reference evidence="8" key="2">
    <citation type="submission" date="2023-05" db="EMBL/GenBank/DDBJ databases">
        <authorList>
            <person name="Fouks B."/>
        </authorList>
    </citation>
    <scope>NUCLEOTIDE SEQUENCE</scope>
    <source>
        <strain evidence="8">Stay&amp;Tobe</strain>
        <tissue evidence="8">Testes</tissue>
    </source>
</reference>
<dbReference type="Gene3D" id="2.60.120.290">
    <property type="entry name" value="Spermadhesin, CUB domain"/>
    <property type="match status" value="1"/>
</dbReference>
<feature type="signal peptide" evidence="5">
    <location>
        <begin position="1"/>
        <end position="35"/>
    </location>
</feature>
<dbReference type="InterPro" id="IPR015915">
    <property type="entry name" value="Kelch-typ_b-propeller"/>
</dbReference>
<dbReference type="EMBL" id="JASPKZ010009385">
    <property type="protein sequence ID" value="KAJ9576931.1"/>
    <property type="molecule type" value="Genomic_DNA"/>
</dbReference>
<dbReference type="PANTHER" id="PTHR46376:SF2">
    <property type="entry name" value="DISTRACTED, ISOFORM B"/>
    <property type="match status" value="1"/>
</dbReference>
<evidence type="ECO:0000256" key="1">
    <source>
        <dbReference type="ARBA" id="ARBA00022441"/>
    </source>
</evidence>
<dbReference type="SUPFAM" id="SSF117281">
    <property type="entry name" value="Kelch motif"/>
    <property type="match status" value="2"/>
</dbReference>
<evidence type="ECO:0000259" key="7">
    <source>
        <dbReference type="PROSITE" id="PS50026"/>
    </source>
</evidence>
<dbReference type="Pfam" id="PF00431">
    <property type="entry name" value="CUB"/>
    <property type="match status" value="1"/>
</dbReference>
<evidence type="ECO:0000256" key="5">
    <source>
        <dbReference type="SAM" id="SignalP"/>
    </source>
</evidence>
<dbReference type="Gene3D" id="2.120.10.80">
    <property type="entry name" value="Kelch-type beta propeller"/>
    <property type="match status" value="2"/>
</dbReference>
<dbReference type="PROSITE" id="PS50026">
    <property type="entry name" value="EGF_3"/>
    <property type="match status" value="1"/>
</dbReference>
<dbReference type="InterPro" id="IPR051568">
    <property type="entry name" value="LZTR1/Attractin"/>
</dbReference>
<gene>
    <name evidence="8" type="ORF">L9F63_006497</name>
</gene>
<dbReference type="PROSITE" id="PS01180">
    <property type="entry name" value="CUB"/>
    <property type="match status" value="1"/>
</dbReference>
<comment type="caution">
    <text evidence="8">The sequence shown here is derived from an EMBL/GenBank/DDBJ whole genome shotgun (WGS) entry which is preliminary data.</text>
</comment>
<keyword evidence="9" id="KW-1185">Reference proteome</keyword>
<feature type="disulfide bond" evidence="4">
    <location>
        <begin position="155"/>
        <end position="165"/>
    </location>
</feature>
<protein>
    <recommendedName>
        <fullName evidence="10">Multiple epidermal growth factor-like domains protein 8</fullName>
    </recommendedName>
</protein>
<sequence>MGPGVRKKSKPGQTFYLLTLLFILWLCLVTELSEALQQSACYKSRKVFTTSWGVITDGPSGSNYTQDSHCEWLIRAKNDSQFITLKFHTMSTECSYDYVFVYDGESFDSPLIGSFSGKSQPQQVTATSGAMLILLYSDTNYVLDGFRAEFFVTNCPNNCSDHGMCSPLHKCYCQGTWGGRDCGIDLCPEGCGREFGRGECKLHRCRCESGYSGQSCSLHKSDQSGNKWHWLSHSEGGLTPRAAHSAVYHKETDSLFVFGGYNLNSVLGDLEVYRFTTSHWEDEDGNELVGADGVGQPDHQIIAAVLVQGEERWGVPTTRSIFRNLLFSIADNATLTIRHKAQNEEMDEHVHRDMEEKGPKQTEIVEELVEIPVRPSPRYGHAACTYRGGFVMYGGKLSDGSFSDELWFYNVSDKSWSLRALYSPIRPPRLTRHTLTLAGNDEGWLYLFGGSTVGGEFSSKVYRIRLSLGANGDIHDESWLEVHSRGGKELDVRVVAHSTDTMPRQTHSLCMEALLLV</sequence>
<keyword evidence="1" id="KW-0880">Kelch repeat</keyword>
<comment type="caution">
    <text evidence="4">Lacks conserved residue(s) required for the propagation of feature annotation.</text>
</comment>
<dbReference type="InterPro" id="IPR000742">
    <property type="entry name" value="EGF"/>
</dbReference>
<feature type="disulfide bond" evidence="4">
    <location>
        <begin position="173"/>
        <end position="182"/>
    </location>
</feature>
<evidence type="ECO:0000313" key="8">
    <source>
        <dbReference type="EMBL" id="KAJ9576931.1"/>
    </source>
</evidence>
<feature type="chain" id="PRO_5042155928" description="Multiple epidermal growth factor-like domains protein 8" evidence="5">
    <location>
        <begin position="36"/>
        <end position="517"/>
    </location>
</feature>
<keyword evidence="3 4" id="KW-1015">Disulfide bond</keyword>
<name>A0AAD7ZAV7_DIPPU</name>
<proteinExistence type="predicted"/>
<dbReference type="InterPro" id="IPR035914">
    <property type="entry name" value="Sperma_CUB_dom_sf"/>
</dbReference>
<keyword evidence="5" id="KW-0732">Signal</keyword>
<dbReference type="SMART" id="SM00042">
    <property type="entry name" value="CUB"/>
    <property type="match status" value="1"/>
</dbReference>
<evidence type="ECO:0000313" key="9">
    <source>
        <dbReference type="Proteomes" id="UP001233999"/>
    </source>
</evidence>
<evidence type="ECO:0000256" key="4">
    <source>
        <dbReference type="PROSITE-ProRule" id="PRU00076"/>
    </source>
</evidence>
<dbReference type="PROSITE" id="PS00022">
    <property type="entry name" value="EGF_1"/>
    <property type="match status" value="1"/>
</dbReference>
<dbReference type="InterPro" id="IPR056737">
    <property type="entry name" value="Beta-prop_ATRN-MKLN-like"/>
</dbReference>
<dbReference type="SUPFAM" id="SSF49854">
    <property type="entry name" value="Spermadhesin, CUB domain"/>
    <property type="match status" value="1"/>
</dbReference>
<dbReference type="InterPro" id="IPR000859">
    <property type="entry name" value="CUB_dom"/>
</dbReference>
<dbReference type="Proteomes" id="UP001233999">
    <property type="component" value="Unassembled WGS sequence"/>
</dbReference>
<dbReference type="PANTHER" id="PTHR46376">
    <property type="entry name" value="LEUCINE-ZIPPER-LIKE TRANSCRIPTIONAL REGULATOR 1"/>
    <property type="match status" value="1"/>
</dbReference>
<evidence type="ECO:0000259" key="6">
    <source>
        <dbReference type="PROSITE" id="PS01180"/>
    </source>
</evidence>
<dbReference type="CDD" id="cd00041">
    <property type="entry name" value="CUB"/>
    <property type="match status" value="1"/>
</dbReference>
<feature type="domain" description="EGF-like" evidence="7">
    <location>
        <begin position="151"/>
        <end position="183"/>
    </location>
</feature>
<keyword evidence="4" id="KW-0245">EGF-like domain</keyword>
<dbReference type="AlphaFoldDB" id="A0AAD7ZAV7"/>
<accession>A0AAD7ZAV7</accession>
<dbReference type="GO" id="GO:0005794">
    <property type="term" value="C:Golgi apparatus"/>
    <property type="evidence" value="ECO:0007669"/>
    <property type="project" value="TreeGrafter"/>
</dbReference>
<dbReference type="Pfam" id="PF24981">
    <property type="entry name" value="Beta-prop_ATRN-LZTR1"/>
    <property type="match status" value="1"/>
</dbReference>
<evidence type="ECO:0008006" key="10">
    <source>
        <dbReference type="Google" id="ProtNLM"/>
    </source>
</evidence>
<evidence type="ECO:0000256" key="2">
    <source>
        <dbReference type="ARBA" id="ARBA00022737"/>
    </source>
</evidence>
<evidence type="ECO:0000256" key="3">
    <source>
        <dbReference type="ARBA" id="ARBA00023157"/>
    </source>
</evidence>
<keyword evidence="2" id="KW-0677">Repeat</keyword>
<organism evidence="8 9">
    <name type="scientific">Diploptera punctata</name>
    <name type="common">Pacific beetle cockroach</name>
    <dbReference type="NCBI Taxonomy" id="6984"/>
    <lineage>
        <taxon>Eukaryota</taxon>
        <taxon>Metazoa</taxon>
        <taxon>Ecdysozoa</taxon>
        <taxon>Arthropoda</taxon>
        <taxon>Hexapoda</taxon>
        <taxon>Insecta</taxon>
        <taxon>Pterygota</taxon>
        <taxon>Neoptera</taxon>
        <taxon>Polyneoptera</taxon>
        <taxon>Dictyoptera</taxon>
        <taxon>Blattodea</taxon>
        <taxon>Blaberoidea</taxon>
        <taxon>Blaberidae</taxon>
        <taxon>Diplopterinae</taxon>
        <taxon>Diploptera</taxon>
    </lineage>
</organism>